<feature type="region of interest" description="Disordered" evidence="1">
    <location>
        <begin position="1"/>
        <end position="23"/>
    </location>
</feature>
<dbReference type="GO" id="GO:0005068">
    <property type="term" value="F:transmembrane receptor protein tyrosine kinase adaptor activity"/>
    <property type="evidence" value="ECO:0007669"/>
    <property type="project" value="TreeGrafter"/>
</dbReference>
<feature type="compositionally biased region" description="Basic residues" evidence="1">
    <location>
        <begin position="851"/>
        <end position="861"/>
    </location>
</feature>
<feature type="compositionally biased region" description="Low complexity" evidence="1">
    <location>
        <begin position="553"/>
        <end position="566"/>
    </location>
</feature>
<name>K1PBD9_MAGGI</name>
<proteinExistence type="predicted"/>
<feature type="region of interest" description="Disordered" evidence="1">
    <location>
        <begin position="715"/>
        <end position="742"/>
    </location>
</feature>
<dbReference type="PANTHER" id="PTHR16267:SF11">
    <property type="entry name" value="STUMPS, ISOFORM E"/>
    <property type="match status" value="1"/>
</dbReference>
<feature type="region of interest" description="Disordered" evidence="1">
    <location>
        <begin position="628"/>
        <end position="691"/>
    </location>
</feature>
<accession>K1PBD9</accession>
<dbReference type="GO" id="GO:0005104">
    <property type="term" value="F:fibroblast growth factor receptor binding"/>
    <property type="evidence" value="ECO:0007669"/>
    <property type="project" value="TreeGrafter"/>
</dbReference>
<dbReference type="AlphaFoldDB" id="K1PBD9"/>
<feature type="compositionally biased region" description="Basic and acidic residues" evidence="1">
    <location>
        <begin position="869"/>
        <end position="878"/>
    </location>
</feature>
<dbReference type="InterPro" id="IPR052446">
    <property type="entry name" value="B-cell_PI3K-Signaling_Adptrs"/>
</dbReference>
<evidence type="ECO:0000313" key="2">
    <source>
        <dbReference type="EMBL" id="EKC18783.1"/>
    </source>
</evidence>
<feature type="compositionally biased region" description="Basic and acidic residues" evidence="1">
    <location>
        <begin position="784"/>
        <end position="796"/>
    </location>
</feature>
<feature type="compositionally biased region" description="Basic and acidic residues" evidence="1">
    <location>
        <begin position="906"/>
        <end position="935"/>
    </location>
</feature>
<reference evidence="2" key="1">
    <citation type="journal article" date="2012" name="Nature">
        <title>The oyster genome reveals stress adaptation and complexity of shell formation.</title>
        <authorList>
            <person name="Zhang G."/>
            <person name="Fang X."/>
            <person name="Guo X."/>
            <person name="Li L."/>
            <person name="Luo R."/>
            <person name="Xu F."/>
            <person name="Yang P."/>
            <person name="Zhang L."/>
            <person name="Wang X."/>
            <person name="Qi H."/>
            <person name="Xiong Z."/>
            <person name="Que H."/>
            <person name="Xie Y."/>
            <person name="Holland P.W."/>
            <person name="Paps J."/>
            <person name="Zhu Y."/>
            <person name="Wu F."/>
            <person name="Chen Y."/>
            <person name="Wang J."/>
            <person name="Peng C."/>
            <person name="Meng J."/>
            <person name="Yang L."/>
            <person name="Liu J."/>
            <person name="Wen B."/>
            <person name="Zhang N."/>
            <person name="Huang Z."/>
            <person name="Zhu Q."/>
            <person name="Feng Y."/>
            <person name="Mount A."/>
            <person name="Hedgecock D."/>
            <person name="Xu Z."/>
            <person name="Liu Y."/>
            <person name="Domazet-Loso T."/>
            <person name="Du Y."/>
            <person name="Sun X."/>
            <person name="Zhang S."/>
            <person name="Liu B."/>
            <person name="Cheng P."/>
            <person name="Jiang X."/>
            <person name="Li J."/>
            <person name="Fan D."/>
            <person name="Wang W."/>
            <person name="Fu W."/>
            <person name="Wang T."/>
            <person name="Wang B."/>
            <person name="Zhang J."/>
            <person name="Peng Z."/>
            <person name="Li Y."/>
            <person name="Li N."/>
            <person name="Wang J."/>
            <person name="Chen M."/>
            <person name="He Y."/>
            <person name="Tan F."/>
            <person name="Song X."/>
            <person name="Zheng Q."/>
            <person name="Huang R."/>
            <person name="Yang H."/>
            <person name="Du X."/>
            <person name="Chen L."/>
            <person name="Yang M."/>
            <person name="Gaffney P.M."/>
            <person name="Wang S."/>
            <person name="Luo L."/>
            <person name="She Z."/>
            <person name="Ming Y."/>
            <person name="Huang W."/>
            <person name="Zhang S."/>
            <person name="Huang B."/>
            <person name="Zhang Y."/>
            <person name="Qu T."/>
            <person name="Ni P."/>
            <person name="Miao G."/>
            <person name="Wang J."/>
            <person name="Wang Q."/>
            <person name="Steinberg C.E."/>
            <person name="Wang H."/>
            <person name="Li N."/>
            <person name="Qian L."/>
            <person name="Zhang G."/>
            <person name="Li Y."/>
            <person name="Yang H."/>
            <person name="Liu X."/>
            <person name="Wang J."/>
            <person name="Yin Y."/>
            <person name="Wang J."/>
        </authorList>
    </citation>
    <scope>NUCLEOTIDE SEQUENCE [LARGE SCALE GENOMIC DNA]</scope>
    <source>
        <strain evidence="2">05x7-T-G4-1.051#20</strain>
    </source>
</reference>
<dbReference type="InParanoid" id="K1PBD9"/>
<feature type="compositionally biased region" description="Low complexity" evidence="1">
    <location>
        <begin position="894"/>
        <end position="905"/>
    </location>
</feature>
<organism evidence="2">
    <name type="scientific">Magallana gigas</name>
    <name type="common">Pacific oyster</name>
    <name type="synonym">Crassostrea gigas</name>
    <dbReference type="NCBI Taxonomy" id="29159"/>
    <lineage>
        <taxon>Eukaryota</taxon>
        <taxon>Metazoa</taxon>
        <taxon>Spiralia</taxon>
        <taxon>Lophotrochozoa</taxon>
        <taxon>Mollusca</taxon>
        <taxon>Bivalvia</taxon>
        <taxon>Autobranchia</taxon>
        <taxon>Pteriomorphia</taxon>
        <taxon>Ostreida</taxon>
        <taxon>Ostreoidea</taxon>
        <taxon>Ostreidae</taxon>
        <taxon>Magallana</taxon>
    </lineage>
</organism>
<protein>
    <submittedName>
        <fullName evidence="2">Uncharacterized protein</fullName>
    </submittedName>
</protein>
<feature type="compositionally biased region" description="Polar residues" evidence="1">
    <location>
        <begin position="576"/>
        <end position="594"/>
    </location>
</feature>
<feature type="region of interest" description="Disordered" evidence="1">
    <location>
        <begin position="776"/>
        <end position="946"/>
    </location>
</feature>
<feature type="region of interest" description="Disordered" evidence="1">
    <location>
        <begin position="522"/>
        <end position="612"/>
    </location>
</feature>
<dbReference type="EMBL" id="JH816090">
    <property type="protein sequence ID" value="EKC18783.1"/>
    <property type="molecule type" value="Genomic_DNA"/>
</dbReference>
<dbReference type="PANTHER" id="PTHR16267">
    <property type="entry name" value="BANK1/PIK3AP1 FAMILY MEMBER"/>
    <property type="match status" value="1"/>
</dbReference>
<feature type="compositionally biased region" description="Low complexity" evidence="1">
    <location>
        <begin position="598"/>
        <end position="612"/>
    </location>
</feature>
<dbReference type="HOGENOM" id="CLU_310853_0_0_1"/>
<feature type="compositionally biased region" description="Polar residues" evidence="1">
    <location>
        <begin position="726"/>
        <end position="742"/>
    </location>
</feature>
<sequence>MKTVNAKKPVIEKDTLSPDSTGSRKTTVFMAKMKMTGRNMLTTRKEGRRLIFKSTDTAAALILDPRTVTFHFPLSLKSLLSSTCFLIHEFTMIEAVALYFVSEDCGQWANFLKTKLGEKAYDIRVHEIEAALALECEDSYKANIILASPAFLELPNYDHFCSISKQQSLVVLLGVEESEFEAALKEREADTILGFPIFETEANESSVRCLLVEIIDLYERNVPTEDFMHHSNVPYDLLPAPKPIPTSSYQLQKYIISERDSKLYLIMTHKDEENILVQDENRPEMCVQCKYLGNALYEASLTDDFNRSQSLRIVTTKRRNVATLQIEPKSDQSAGDKLSQIQELLHAELEPLTVLCKALRLPEVSVFCLDKFLADKCSNFKMFDPLKSLSLGDNLAEKHSEESNWPTLLHFGAELGLSLFCDELIKVPGMDKICHVTNSQDETPGQLARNRGFLKLAEKLDMLTVTQRDKHSPSGRTVDSLLEDDAYEMPPPTPHQSSQYYVNSNQAKVRHADDVFDLQTADDGEDEVAPPPPPKMKSTPAPCKPVPRPPVQSERSSIDSSSGDSRMSIDSRYSTDSRTTITSETSMESVTTLDSGKLSADSGDILSSDSSDDTTIADYVDMATTSNSYMDMRSVQRNGSKTKPTPPVVLPKPNRSSDSSVILTKEDAAESIATFDDELDSGPTGSEYMPMKEVHVPPHHLKKSHSESVVNVPKQLPIPDSEDYVNPTSVSPRISPRTSLMSPVHNVHSTSDLKQDTHGHRPSYLPFGGSHESRFHGFTSTPVPHERAMSESDTRHHGGFHQRIGSPVSPLAQGPLSEKAHHYKRSSSVPKKCVSDDDMSLNRGQGFFSKLKSKMGGKGGRKMSCPPEAIKESLDKFNQRNQQLLRPSDENRMSNASTSSSSSHSSYHEGQTHDESGAGERRKSVRIDKMKKDKNLQLLELPAKRK</sequence>
<dbReference type="GO" id="GO:0005829">
    <property type="term" value="C:cytosol"/>
    <property type="evidence" value="ECO:0007669"/>
    <property type="project" value="TreeGrafter"/>
</dbReference>
<feature type="compositionally biased region" description="Polar residues" evidence="1">
    <location>
        <begin position="628"/>
        <end position="639"/>
    </location>
</feature>
<evidence type="ECO:0000256" key="1">
    <source>
        <dbReference type="SAM" id="MobiDB-lite"/>
    </source>
</evidence>
<gene>
    <name evidence="2" type="ORF">CGI_10011047</name>
</gene>